<feature type="region of interest" description="Disordered" evidence="1">
    <location>
        <begin position="115"/>
        <end position="185"/>
    </location>
</feature>
<comment type="caution">
    <text evidence="3">The sequence shown here is derived from an EMBL/GenBank/DDBJ whole genome shotgun (WGS) entry which is preliminary data.</text>
</comment>
<dbReference type="AlphaFoldDB" id="A0A8S2IEJ3"/>
<dbReference type="Proteomes" id="UP000682733">
    <property type="component" value="Unassembled WGS sequence"/>
</dbReference>
<feature type="compositionally biased region" description="Polar residues" evidence="1">
    <location>
        <begin position="151"/>
        <end position="174"/>
    </location>
</feature>
<evidence type="ECO:0000313" key="2">
    <source>
        <dbReference type="EMBL" id="CAF0970651.1"/>
    </source>
</evidence>
<accession>A0A8S2IEJ3</accession>
<evidence type="ECO:0000256" key="1">
    <source>
        <dbReference type="SAM" id="MobiDB-lite"/>
    </source>
</evidence>
<reference evidence="3" key="1">
    <citation type="submission" date="2021-02" db="EMBL/GenBank/DDBJ databases">
        <authorList>
            <person name="Nowell W R."/>
        </authorList>
    </citation>
    <scope>NUCLEOTIDE SEQUENCE</scope>
</reference>
<evidence type="ECO:0000313" key="3">
    <source>
        <dbReference type="EMBL" id="CAF3742049.1"/>
    </source>
</evidence>
<organism evidence="3 4">
    <name type="scientific">Didymodactylos carnosus</name>
    <dbReference type="NCBI Taxonomy" id="1234261"/>
    <lineage>
        <taxon>Eukaryota</taxon>
        <taxon>Metazoa</taxon>
        <taxon>Spiralia</taxon>
        <taxon>Gnathifera</taxon>
        <taxon>Rotifera</taxon>
        <taxon>Eurotatoria</taxon>
        <taxon>Bdelloidea</taxon>
        <taxon>Philodinida</taxon>
        <taxon>Philodinidae</taxon>
        <taxon>Didymodactylos</taxon>
    </lineage>
</organism>
<dbReference type="EMBL" id="CAJNOK010005383">
    <property type="protein sequence ID" value="CAF0970651.1"/>
    <property type="molecule type" value="Genomic_DNA"/>
</dbReference>
<evidence type="ECO:0000313" key="4">
    <source>
        <dbReference type="Proteomes" id="UP000682733"/>
    </source>
</evidence>
<dbReference type="Proteomes" id="UP000677228">
    <property type="component" value="Unassembled WGS sequence"/>
</dbReference>
<protein>
    <submittedName>
        <fullName evidence="3">Uncharacterized protein</fullName>
    </submittedName>
</protein>
<dbReference type="EMBL" id="CAJOBA010005389">
    <property type="protein sequence ID" value="CAF3742049.1"/>
    <property type="molecule type" value="Genomic_DNA"/>
</dbReference>
<gene>
    <name evidence="2" type="ORF">OVA965_LOCUS13079</name>
    <name evidence="3" type="ORF">TMI583_LOCUS13083</name>
</gene>
<feature type="non-terminal residue" evidence="3">
    <location>
        <position position="1"/>
    </location>
</feature>
<sequence length="215" mass="24010">APPSSWIHQTLAIIQPQPVEVKNYKIPLAPEVLRSCLRKTPTFTVREIVKCLFPDQEKLTTLKASDLNHELFEYLKDRFPPPVVVDPCKIKEAITNTGAKARQALGFLVSKVPERSNRVSSRDGSTTTAGDGHNSDQTSLLSPLQPPPSITFVTTDDSNAPLTDSTNTLKNTQSQQKRKKKRHSNILDSEYVEHLSAKKRNENDGSIFETISNYD</sequence>
<proteinExistence type="predicted"/>
<name>A0A8S2IEJ3_9BILA</name>